<evidence type="ECO:0000256" key="1">
    <source>
        <dbReference type="SAM" id="SignalP"/>
    </source>
</evidence>
<accession>A0A6M5YNX7</accession>
<sequence length="171" mass="17219">MNRKRALLLVAVAALAGLVATVAGGGGTDLPRPAPLPGGFGAGAADTVISGSVTCDGKPLTTGAVFFIGGSGLAGQGVVAGDGRYQAGLVPEGPVKVIYCSRPLTERQLQIQLGNPDPGPAGDWIDQPAPAPDVLQKALAAEARYGTPQTGLDYTVVRGRQTFDVTLVTAK</sequence>
<dbReference type="AlphaFoldDB" id="A0A6M5YNX7"/>
<name>A0A6M5YNX7_9BACT</name>
<keyword evidence="1" id="KW-0732">Signal</keyword>
<evidence type="ECO:0008006" key="4">
    <source>
        <dbReference type="Google" id="ProtNLM"/>
    </source>
</evidence>
<dbReference type="Proteomes" id="UP000503447">
    <property type="component" value="Chromosome"/>
</dbReference>
<keyword evidence="3" id="KW-1185">Reference proteome</keyword>
<reference evidence="3" key="1">
    <citation type="submission" date="2020-05" db="EMBL/GenBank/DDBJ databases">
        <title>Frigoriglobus tundricola gen. nov., sp. nov., a psychrotolerant cellulolytic planctomycete of the family Gemmataceae with two divergent copies of 16S rRNA gene.</title>
        <authorList>
            <person name="Kulichevskaya I.S."/>
            <person name="Ivanova A.A."/>
            <person name="Naumoff D.G."/>
            <person name="Beletsky A.V."/>
            <person name="Rijpstra W.I.C."/>
            <person name="Sinninghe Damste J.S."/>
            <person name="Mardanov A.V."/>
            <person name="Ravin N.V."/>
            <person name="Dedysh S.N."/>
        </authorList>
    </citation>
    <scope>NUCLEOTIDE SEQUENCE [LARGE SCALE GENOMIC DNA]</scope>
    <source>
        <strain evidence="3">PL17</strain>
    </source>
</reference>
<feature type="signal peptide" evidence="1">
    <location>
        <begin position="1"/>
        <end position="25"/>
    </location>
</feature>
<dbReference type="KEGG" id="ftj:FTUN_2586"/>
<feature type="chain" id="PRO_5026799460" description="Secreted protein" evidence="1">
    <location>
        <begin position="26"/>
        <end position="171"/>
    </location>
</feature>
<dbReference type="RefSeq" id="WP_171470930.1">
    <property type="nucleotide sequence ID" value="NZ_CP053452.2"/>
</dbReference>
<gene>
    <name evidence="2" type="ORF">FTUN_2586</name>
</gene>
<evidence type="ECO:0000313" key="3">
    <source>
        <dbReference type="Proteomes" id="UP000503447"/>
    </source>
</evidence>
<protein>
    <recommendedName>
        <fullName evidence="4">Secreted protein</fullName>
    </recommendedName>
</protein>
<proteinExistence type="predicted"/>
<organism evidence="2 3">
    <name type="scientific">Frigoriglobus tundricola</name>
    <dbReference type="NCBI Taxonomy" id="2774151"/>
    <lineage>
        <taxon>Bacteria</taxon>
        <taxon>Pseudomonadati</taxon>
        <taxon>Planctomycetota</taxon>
        <taxon>Planctomycetia</taxon>
        <taxon>Gemmatales</taxon>
        <taxon>Gemmataceae</taxon>
        <taxon>Frigoriglobus</taxon>
    </lineage>
</organism>
<evidence type="ECO:0000313" key="2">
    <source>
        <dbReference type="EMBL" id="QJW95060.1"/>
    </source>
</evidence>
<dbReference type="EMBL" id="CP053452">
    <property type="protein sequence ID" value="QJW95060.1"/>
    <property type="molecule type" value="Genomic_DNA"/>
</dbReference>